<keyword evidence="3" id="KW-1185">Reference proteome</keyword>
<feature type="transmembrane region" description="Helical" evidence="1">
    <location>
        <begin position="241"/>
        <end position="260"/>
    </location>
</feature>
<comment type="caution">
    <text evidence="2">The sequence shown here is derived from an EMBL/GenBank/DDBJ whole genome shotgun (WGS) entry which is preliminary data.</text>
</comment>
<feature type="transmembrane region" description="Helical" evidence="1">
    <location>
        <begin position="506"/>
        <end position="527"/>
    </location>
</feature>
<feature type="transmembrane region" description="Helical" evidence="1">
    <location>
        <begin position="436"/>
        <end position="459"/>
    </location>
</feature>
<evidence type="ECO:0000313" key="2">
    <source>
        <dbReference type="EMBL" id="GFS65023.1"/>
    </source>
</evidence>
<keyword evidence="1" id="KW-1133">Transmembrane helix</keyword>
<dbReference type="Proteomes" id="UP000887013">
    <property type="component" value="Unassembled WGS sequence"/>
</dbReference>
<feature type="transmembrane region" description="Helical" evidence="1">
    <location>
        <begin position="533"/>
        <end position="553"/>
    </location>
</feature>
<dbReference type="SUPFAM" id="SSF103473">
    <property type="entry name" value="MFS general substrate transporter"/>
    <property type="match status" value="1"/>
</dbReference>
<keyword evidence="1" id="KW-0472">Membrane</keyword>
<dbReference type="Pfam" id="PF07690">
    <property type="entry name" value="MFS_1"/>
    <property type="match status" value="1"/>
</dbReference>
<evidence type="ECO:0000256" key="1">
    <source>
        <dbReference type="SAM" id="Phobius"/>
    </source>
</evidence>
<dbReference type="InterPro" id="IPR036259">
    <property type="entry name" value="MFS_trans_sf"/>
</dbReference>
<dbReference type="GO" id="GO:0008028">
    <property type="term" value="F:monocarboxylic acid transmembrane transporter activity"/>
    <property type="evidence" value="ECO:0007669"/>
    <property type="project" value="TreeGrafter"/>
</dbReference>
<dbReference type="PANTHER" id="PTHR11360:SF303">
    <property type="entry name" value="MAJOR FACILITATOR SUPERFAMILY (MFS) PROFILE DOMAIN-CONTAINING PROTEIN"/>
    <property type="match status" value="1"/>
</dbReference>
<feature type="transmembrane region" description="Helical" evidence="1">
    <location>
        <begin position="565"/>
        <end position="589"/>
    </location>
</feature>
<feature type="transmembrane region" description="Helical" evidence="1">
    <location>
        <begin position="153"/>
        <end position="170"/>
    </location>
</feature>
<sequence length="631" mass="69847">MTAQLEEGLCLPHPSALMSDCFCQTDENVNTLGTYDKRPFTFAVLSGQVRKMCCSKDVAVIKKKPVAECTSSAIMKPVIKFISKWHIAFACAILNFLHLGLARLVALQFLASLERYNVNREQASFPYVFRSVVSHLSGPFIGYLGCKFGLQRITILGCYLSSIAIGICFFAENIHVVTLCYGVISGFGYSMANNLLPSILSHHFKNDFMTANGVSLAGSSIGALAYVPFYDYILNTFGLSGSFLILSAFTLNAVPAAMLLKIPDKKNATIPFKKGNWKILIQAIRSNKNKTVSSTDPYKTSENSECIENKAIQSLLDNKNDQIPEHYKHISRQEIKLPKVSLEKSECLLKQNSEEIISLPARENECNSAKEMQCFIENIVISSHSEKTSPTNKQENSSSKVSSGAVKLINENNSTAEAPTPQKKIQRNNTWRAFSVIYNPIFLIISYVQSSLLVIILIIMTVQVDFAVDIGIEKSKGKYILMFEALWNFIGRISTGWVIDKKYLSIPSFSALVFCLLGLSLLCMSFSTEICGLLASLTLVGISFGILLVLCPVMASHYFEGKKKVFAVASRCILLAPMSFLISPLIGFFRENLGSYTLLFCFVAVFSFISSILSLLLPYIDKCANDNNPPK</sequence>
<organism evidence="2 3">
    <name type="scientific">Nephila pilipes</name>
    <name type="common">Giant wood spider</name>
    <name type="synonym">Nephila maculata</name>
    <dbReference type="NCBI Taxonomy" id="299642"/>
    <lineage>
        <taxon>Eukaryota</taxon>
        <taxon>Metazoa</taxon>
        <taxon>Ecdysozoa</taxon>
        <taxon>Arthropoda</taxon>
        <taxon>Chelicerata</taxon>
        <taxon>Arachnida</taxon>
        <taxon>Araneae</taxon>
        <taxon>Araneomorphae</taxon>
        <taxon>Entelegynae</taxon>
        <taxon>Araneoidea</taxon>
        <taxon>Nephilidae</taxon>
        <taxon>Nephila</taxon>
    </lineage>
</organism>
<dbReference type="PANTHER" id="PTHR11360">
    <property type="entry name" value="MONOCARBOXYLATE TRANSPORTER"/>
    <property type="match status" value="1"/>
</dbReference>
<dbReference type="InterPro" id="IPR050327">
    <property type="entry name" value="Proton-linked_MCT"/>
</dbReference>
<feature type="transmembrane region" description="Helical" evidence="1">
    <location>
        <begin position="85"/>
        <end position="107"/>
    </location>
</feature>
<keyword evidence="1" id="KW-0812">Transmembrane</keyword>
<dbReference type="EMBL" id="BMAW01048261">
    <property type="protein sequence ID" value="GFS65023.1"/>
    <property type="molecule type" value="Genomic_DNA"/>
</dbReference>
<name>A0A8X6KPU4_NEPPI</name>
<gene>
    <name evidence="2" type="primary">AVEN_32663_1</name>
    <name evidence="2" type="ORF">NPIL_259981</name>
</gene>
<dbReference type="InterPro" id="IPR011701">
    <property type="entry name" value="MFS"/>
</dbReference>
<reference evidence="2" key="1">
    <citation type="submission" date="2020-08" db="EMBL/GenBank/DDBJ databases">
        <title>Multicomponent nature underlies the extraordinary mechanical properties of spider dragline silk.</title>
        <authorList>
            <person name="Kono N."/>
            <person name="Nakamura H."/>
            <person name="Mori M."/>
            <person name="Yoshida Y."/>
            <person name="Ohtoshi R."/>
            <person name="Malay A.D."/>
            <person name="Moran D.A.P."/>
            <person name="Tomita M."/>
            <person name="Numata K."/>
            <person name="Arakawa K."/>
        </authorList>
    </citation>
    <scope>NUCLEOTIDE SEQUENCE</scope>
</reference>
<evidence type="ECO:0000313" key="3">
    <source>
        <dbReference type="Proteomes" id="UP000887013"/>
    </source>
</evidence>
<accession>A0A8X6KPU4</accession>
<feature type="transmembrane region" description="Helical" evidence="1">
    <location>
        <begin position="176"/>
        <end position="196"/>
    </location>
</feature>
<proteinExistence type="predicted"/>
<dbReference type="AlphaFoldDB" id="A0A8X6KPU4"/>
<protein>
    <submittedName>
        <fullName evidence="2">Uncharacterized protein</fullName>
    </submittedName>
</protein>
<dbReference type="Gene3D" id="1.20.1250.20">
    <property type="entry name" value="MFS general substrate transporter like domains"/>
    <property type="match status" value="2"/>
</dbReference>
<dbReference type="OrthoDB" id="6431915at2759"/>
<feature type="transmembrane region" description="Helical" evidence="1">
    <location>
        <begin position="595"/>
        <end position="617"/>
    </location>
</feature>